<dbReference type="AlphaFoldDB" id="A0A0F8XAY0"/>
<evidence type="ECO:0000256" key="6">
    <source>
        <dbReference type="SAM" id="Phobius"/>
    </source>
</evidence>
<feature type="non-terminal residue" evidence="7">
    <location>
        <position position="62"/>
    </location>
</feature>
<evidence type="ECO:0008006" key="8">
    <source>
        <dbReference type="Google" id="ProtNLM"/>
    </source>
</evidence>
<dbReference type="PANTHER" id="PTHR36570">
    <property type="entry name" value="DISULFIDE BOND FORMATION PROTEIN B"/>
    <property type="match status" value="1"/>
</dbReference>
<dbReference type="InterPro" id="IPR050183">
    <property type="entry name" value="DsbB"/>
</dbReference>
<protein>
    <recommendedName>
        <fullName evidence="8">Disulfide bond formation protein B</fullName>
    </recommendedName>
</protein>
<accession>A0A0F8XAY0</accession>
<dbReference type="InterPro" id="IPR003752">
    <property type="entry name" value="DiS_bond_form_DsbB/BdbC"/>
</dbReference>
<keyword evidence="2" id="KW-1003">Cell membrane</keyword>
<reference evidence="7" key="1">
    <citation type="journal article" date="2015" name="Nature">
        <title>Complex archaea that bridge the gap between prokaryotes and eukaryotes.</title>
        <authorList>
            <person name="Spang A."/>
            <person name="Saw J.H."/>
            <person name="Jorgensen S.L."/>
            <person name="Zaremba-Niedzwiedzka K."/>
            <person name="Martijn J."/>
            <person name="Lind A.E."/>
            <person name="van Eijk R."/>
            <person name="Schleper C."/>
            <person name="Guy L."/>
            <person name="Ettema T.J."/>
        </authorList>
    </citation>
    <scope>NUCLEOTIDE SEQUENCE</scope>
</reference>
<sequence>MNWLANLAQQRTPWVLLALTAFTFEVVALFFQYQMGLEPCIMCIYQRTAMLGLLIASIIGAI</sequence>
<organism evidence="7">
    <name type="scientific">marine sediment metagenome</name>
    <dbReference type="NCBI Taxonomy" id="412755"/>
    <lineage>
        <taxon>unclassified sequences</taxon>
        <taxon>metagenomes</taxon>
        <taxon>ecological metagenomes</taxon>
    </lineage>
</organism>
<evidence type="ECO:0000256" key="3">
    <source>
        <dbReference type="ARBA" id="ARBA00022692"/>
    </source>
</evidence>
<evidence type="ECO:0000256" key="4">
    <source>
        <dbReference type="ARBA" id="ARBA00022989"/>
    </source>
</evidence>
<evidence type="ECO:0000256" key="5">
    <source>
        <dbReference type="ARBA" id="ARBA00023136"/>
    </source>
</evidence>
<keyword evidence="5 6" id="KW-0472">Membrane</keyword>
<dbReference type="PANTHER" id="PTHR36570:SF2">
    <property type="entry name" value="DISULFIDE BOND FORMATION PROTEIN B"/>
    <property type="match status" value="1"/>
</dbReference>
<name>A0A0F8XAY0_9ZZZZ</name>
<dbReference type="GO" id="GO:0005886">
    <property type="term" value="C:plasma membrane"/>
    <property type="evidence" value="ECO:0007669"/>
    <property type="project" value="UniProtKB-SubCell"/>
</dbReference>
<feature type="transmembrane region" description="Helical" evidence="6">
    <location>
        <begin position="43"/>
        <end position="61"/>
    </location>
</feature>
<evidence type="ECO:0000256" key="2">
    <source>
        <dbReference type="ARBA" id="ARBA00022475"/>
    </source>
</evidence>
<comment type="caution">
    <text evidence="7">The sequence shown here is derived from an EMBL/GenBank/DDBJ whole genome shotgun (WGS) entry which is preliminary data.</text>
</comment>
<dbReference type="GO" id="GO:0006457">
    <property type="term" value="P:protein folding"/>
    <property type="evidence" value="ECO:0007669"/>
    <property type="project" value="InterPro"/>
</dbReference>
<evidence type="ECO:0000256" key="1">
    <source>
        <dbReference type="ARBA" id="ARBA00004651"/>
    </source>
</evidence>
<proteinExistence type="predicted"/>
<dbReference type="InterPro" id="IPR023380">
    <property type="entry name" value="DsbB-like_sf"/>
</dbReference>
<evidence type="ECO:0000313" key="7">
    <source>
        <dbReference type="EMBL" id="KKK65953.1"/>
    </source>
</evidence>
<dbReference type="Pfam" id="PF02600">
    <property type="entry name" value="DsbB"/>
    <property type="match status" value="1"/>
</dbReference>
<dbReference type="EMBL" id="LAZR01060310">
    <property type="protein sequence ID" value="KKK65953.1"/>
    <property type="molecule type" value="Genomic_DNA"/>
</dbReference>
<comment type="subcellular location">
    <subcellularLocation>
        <location evidence="1">Cell membrane</location>
        <topology evidence="1">Multi-pass membrane protein</topology>
    </subcellularLocation>
</comment>
<dbReference type="GO" id="GO:0015035">
    <property type="term" value="F:protein-disulfide reductase activity"/>
    <property type="evidence" value="ECO:0007669"/>
    <property type="project" value="InterPro"/>
</dbReference>
<dbReference type="SUPFAM" id="SSF158442">
    <property type="entry name" value="DsbB-like"/>
    <property type="match status" value="1"/>
</dbReference>
<gene>
    <name evidence="7" type="ORF">LCGC14_2968950</name>
</gene>
<keyword evidence="3 6" id="KW-0812">Transmembrane</keyword>
<keyword evidence="4 6" id="KW-1133">Transmembrane helix</keyword>
<dbReference type="Gene3D" id="1.20.1550.10">
    <property type="entry name" value="DsbB-like"/>
    <property type="match status" value="1"/>
</dbReference>
<feature type="transmembrane region" description="Helical" evidence="6">
    <location>
        <begin position="12"/>
        <end position="31"/>
    </location>
</feature>